<evidence type="ECO:0000256" key="2">
    <source>
        <dbReference type="ARBA" id="ARBA00022692"/>
    </source>
</evidence>
<feature type="transmembrane region" description="Helical" evidence="5">
    <location>
        <begin position="78"/>
        <end position="105"/>
    </location>
</feature>
<dbReference type="OrthoDB" id="1898221at2759"/>
<dbReference type="Proteomes" id="UP000053477">
    <property type="component" value="Unassembled WGS sequence"/>
</dbReference>
<organism evidence="6 7">
    <name type="scientific">Schizopora paradoxa</name>
    <dbReference type="NCBI Taxonomy" id="27342"/>
    <lineage>
        <taxon>Eukaryota</taxon>
        <taxon>Fungi</taxon>
        <taxon>Dikarya</taxon>
        <taxon>Basidiomycota</taxon>
        <taxon>Agaricomycotina</taxon>
        <taxon>Agaricomycetes</taxon>
        <taxon>Hymenochaetales</taxon>
        <taxon>Schizoporaceae</taxon>
        <taxon>Schizopora</taxon>
    </lineage>
</organism>
<keyword evidence="4 5" id="KW-0472">Membrane</keyword>
<dbReference type="FunCoup" id="A0A0H2S4S0">
    <property type="interactions" value="127"/>
</dbReference>
<dbReference type="InterPro" id="IPR006838">
    <property type="entry name" value="ADTRP_AIG1"/>
</dbReference>
<reference evidence="6 7" key="1">
    <citation type="submission" date="2015-04" db="EMBL/GenBank/DDBJ databases">
        <title>Complete genome sequence of Schizopora paradoxa KUC8140, a cosmopolitan wood degrader in East Asia.</title>
        <authorList>
            <consortium name="DOE Joint Genome Institute"/>
            <person name="Min B."/>
            <person name="Park H."/>
            <person name="Jang Y."/>
            <person name="Kim J.-J."/>
            <person name="Kim K.H."/>
            <person name="Pangilinan J."/>
            <person name="Lipzen A."/>
            <person name="Riley R."/>
            <person name="Grigoriev I.V."/>
            <person name="Spatafora J.W."/>
            <person name="Choi I.-G."/>
        </authorList>
    </citation>
    <scope>NUCLEOTIDE SEQUENCE [LARGE SCALE GENOMIC DNA]</scope>
    <source>
        <strain evidence="6 7">KUC8140</strain>
    </source>
</reference>
<feature type="transmembrane region" description="Helical" evidence="5">
    <location>
        <begin position="195"/>
        <end position="216"/>
    </location>
</feature>
<dbReference type="PANTHER" id="PTHR10989">
    <property type="entry name" value="ANDROGEN-INDUCED PROTEIN 1-RELATED"/>
    <property type="match status" value="1"/>
</dbReference>
<dbReference type="EMBL" id="KQ085890">
    <property type="protein sequence ID" value="KLO18909.1"/>
    <property type="molecule type" value="Genomic_DNA"/>
</dbReference>
<feature type="transmembrane region" description="Helical" evidence="5">
    <location>
        <begin position="125"/>
        <end position="145"/>
    </location>
</feature>
<name>A0A0H2S4S0_9AGAM</name>
<evidence type="ECO:0000313" key="6">
    <source>
        <dbReference type="EMBL" id="KLO18909.1"/>
    </source>
</evidence>
<evidence type="ECO:0000256" key="3">
    <source>
        <dbReference type="ARBA" id="ARBA00022989"/>
    </source>
</evidence>
<evidence type="ECO:0000256" key="5">
    <source>
        <dbReference type="SAM" id="Phobius"/>
    </source>
</evidence>
<evidence type="ECO:0000313" key="7">
    <source>
        <dbReference type="Proteomes" id="UP000053477"/>
    </source>
</evidence>
<accession>A0A0H2S4S0</accession>
<feature type="transmembrane region" description="Helical" evidence="5">
    <location>
        <begin position="157"/>
        <end position="175"/>
    </location>
</feature>
<proteinExistence type="predicted"/>
<dbReference type="Pfam" id="PF04750">
    <property type="entry name" value="Far-17a_AIG1"/>
    <property type="match status" value="1"/>
</dbReference>
<evidence type="ECO:0000256" key="1">
    <source>
        <dbReference type="ARBA" id="ARBA00004127"/>
    </source>
</evidence>
<protein>
    <recommendedName>
        <fullName evidence="8">FAR-17a/AIG1-like protein</fullName>
    </recommendedName>
</protein>
<evidence type="ECO:0000256" key="4">
    <source>
        <dbReference type="ARBA" id="ARBA00023136"/>
    </source>
</evidence>
<dbReference type="GO" id="GO:0012505">
    <property type="term" value="C:endomembrane system"/>
    <property type="evidence" value="ECO:0007669"/>
    <property type="project" value="UniProtKB-SubCell"/>
</dbReference>
<sequence>MALVLFKVAFHSGAAFIMAWGYNMLETTFMDSLIKGQKGGHSQFLTIQSLAIACAAMVVGIFSDILPSVQLLQSARRYLLRLALLLSVVVSSIYWSLVLFAPSLILMKDPRLSEPSSSGQSLVRIPLSIDLALHASPIISLLVDLFAFEAPYTKREATTGATISAALFGAWYASWVEYCALENKNFPYPFLNNPLPVRVTIYLVVVSISVLSFRGISALHGNVYRTFSGATSPKSSKEE</sequence>
<keyword evidence="3 5" id="KW-1133">Transmembrane helix</keyword>
<evidence type="ECO:0008006" key="8">
    <source>
        <dbReference type="Google" id="ProtNLM"/>
    </source>
</evidence>
<keyword evidence="2 5" id="KW-0812">Transmembrane</keyword>
<dbReference type="AlphaFoldDB" id="A0A0H2S4S0"/>
<keyword evidence="7" id="KW-1185">Reference proteome</keyword>
<dbReference type="GO" id="GO:0016020">
    <property type="term" value="C:membrane"/>
    <property type="evidence" value="ECO:0007669"/>
    <property type="project" value="InterPro"/>
</dbReference>
<feature type="transmembrane region" description="Helical" evidence="5">
    <location>
        <begin position="43"/>
        <end position="66"/>
    </location>
</feature>
<dbReference type="InParanoid" id="A0A0H2S4S0"/>
<gene>
    <name evidence="6" type="ORF">SCHPADRAFT_935750</name>
</gene>
<comment type="subcellular location">
    <subcellularLocation>
        <location evidence="1">Endomembrane system</location>
        <topology evidence="1">Multi-pass membrane protein</topology>
    </subcellularLocation>
</comment>
<dbReference type="PANTHER" id="PTHR10989:SF16">
    <property type="entry name" value="AT02829P-RELATED"/>
    <property type="match status" value="1"/>
</dbReference>